<keyword evidence="2" id="KW-1185">Reference proteome</keyword>
<reference evidence="2" key="2">
    <citation type="submission" date="2015-01" db="EMBL/GenBank/DDBJ databases">
        <title>Evolutionary Origins and Diversification of the Mycorrhizal Mutualists.</title>
        <authorList>
            <consortium name="DOE Joint Genome Institute"/>
            <consortium name="Mycorrhizal Genomics Consortium"/>
            <person name="Kohler A."/>
            <person name="Kuo A."/>
            <person name="Nagy L.G."/>
            <person name="Floudas D."/>
            <person name="Copeland A."/>
            <person name="Barry K.W."/>
            <person name="Cichocki N."/>
            <person name="Veneault-Fourrey C."/>
            <person name="LaButti K."/>
            <person name="Lindquist E.A."/>
            <person name="Lipzen A."/>
            <person name="Lundell T."/>
            <person name="Morin E."/>
            <person name="Murat C."/>
            <person name="Riley R."/>
            <person name="Ohm R."/>
            <person name="Sun H."/>
            <person name="Tunlid A."/>
            <person name="Henrissat B."/>
            <person name="Grigoriev I.V."/>
            <person name="Hibbett D.S."/>
            <person name="Martin F."/>
        </authorList>
    </citation>
    <scope>NUCLEOTIDE SEQUENCE [LARGE SCALE GENOMIC DNA]</scope>
    <source>
        <strain evidence="2">ATCC 200175</strain>
    </source>
</reference>
<reference evidence="1 2" key="1">
    <citation type="submission" date="2014-06" db="EMBL/GenBank/DDBJ databases">
        <authorList>
            <consortium name="DOE Joint Genome Institute"/>
            <person name="Kuo A."/>
            <person name="Kohler A."/>
            <person name="Nagy L.G."/>
            <person name="Floudas D."/>
            <person name="Copeland A."/>
            <person name="Barry K.W."/>
            <person name="Cichocki N."/>
            <person name="Veneault-Fourrey C."/>
            <person name="LaButti K."/>
            <person name="Lindquist E.A."/>
            <person name="Lipzen A."/>
            <person name="Lundell T."/>
            <person name="Morin E."/>
            <person name="Murat C."/>
            <person name="Sun H."/>
            <person name="Tunlid A."/>
            <person name="Henrissat B."/>
            <person name="Grigoriev I.V."/>
            <person name="Hibbett D.S."/>
            <person name="Martin F."/>
            <person name="Nordberg H.P."/>
            <person name="Cantor M.N."/>
            <person name="Hua S.X."/>
        </authorList>
    </citation>
    <scope>NUCLEOTIDE SEQUENCE [LARGE SCALE GENOMIC DNA]</scope>
    <source>
        <strain evidence="1 2">ATCC 200175</strain>
    </source>
</reference>
<dbReference type="HOGENOM" id="CLU_006344_2_1_1"/>
<evidence type="ECO:0000313" key="1">
    <source>
        <dbReference type="EMBL" id="KIJ11215.1"/>
    </source>
</evidence>
<organism evidence="1 2">
    <name type="scientific">Paxillus involutus ATCC 200175</name>
    <dbReference type="NCBI Taxonomy" id="664439"/>
    <lineage>
        <taxon>Eukaryota</taxon>
        <taxon>Fungi</taxon>
        <taxon>Dikarya</taxon>
        <taxon>Basidiomycota</taxon>
        <taxon>Agaricomycotina</taxon>
        <taxon>Agaricomycetes</taxon>
        <taxon>Agaricomycetidae</taxon>
        <taxon>Boletales</taxon>
        <taxon>Paxilineae</taxon>
        <taxon>Paxillaceae</taxon>
        <taxon>Paxillus</taxon>
    </lineage>
</organism>
<name>A0A0C9T690_PAXIN</name>
<dbReference type="InterPro" id="IPR041078">
    <property type="entry name" value="Plavaka"/>
</dbReference>
<evidence type="ECO:0000313" key="2">
    <source>
        <dbReference type="Proteomes" id="UP000053647"/>
    </source>
</evidence>
<dbReference type="OrthoDB" id="2418900at2759"/>
<dbReference type="AlphaFoldDB" id="A0A0C9T690"/>
<protein>
    <submittedName>
        <fullName evidence="1">Unplaced genomic scaffold PAXINscaffold_62, whole genome shotgun sequence</fullName>
    </submittedName>
</protein>
<proteinExistence type="predicted"/>
<dbReference type="Proteomes" id="UP000053647">
    <property type="component" value="Unassembled WGS sequence"/>
</dbReference>
<dbReference type="Pfam" id="PF18759">
    <property type="entry name" value="Plavaka"/>
    <property type="match status" value="2"/>
</dbReference>
<accession>A0A0C9T690</accession>
<sequence>MQPDLLLLVLMENLSRSSDESFDDPAQWNDWDADVEMEYGRGITPAQLNIIMFNGATKVYQAGETFLDHFNLDACAPQRGNNIYYPFTSRVEWDMAKYLLCSSLSMAKIDKFLKLDSIKSLHLSFRTVKDLRGRVELLPSGPQWQYHILMTTPWQTTQVVHLYFYDMLDCIEMLFNHPFFANKLDLIPQRIYETTEHLIHMYSEWMTGDAVTSTGWRNAPRGHSLLGENQYHEHDGLVNIKMEHHNKASNHEFVLAVLLPVVEFIHPTKRMQMILNDHLIHECLDIVREPLKQAVQLGHMMSDPVSNLHLCYMPITAHIVNTPEALMLACVQGLTSHLTLAILSDTLLVKVLPPLHN</sequence>
<gene>
    <name evidence="1" type="ORF">PAXINDRAFT_15846</name>
</gene>
<dbReference type="EMBL" id="KN819384">
    <property type="protein sequence ID" value="KIJ11215.1"/>
    <property type="molecule type" value="Genomic_DNA"/>
</dbReference>